<feature type="non-terminal residue" evidence="1">
    <location>
        <position position="1"/>
    </location>
</feature>
<comment type="caution">
    <text evidence="1">The sequence shown here is derived from an EMBL/GenBank/DDBJ whole genome shotgun (WGS) entry which is preliminary data.</text>
</comment>
<protein>
    <submittedName>
        <fullName evidence="1">9214_t:CDS:1</fullName>
    </submittedName>
</protein>
<accession>A0ACA9SJ08</accession>
<evidence type="ECO:0000313" key="1">
    <source>
        <dbReference type="EMBL" id="CAG8839792.1"/>
    </source>
</evidence>
<gene>
    <name evidence="1" type="ORF">RPERSI_LOCUS31184</name>
</gene>
<organism evidence="1 2">
    <name type="scientific">Racocetra persica</name>
    <dbReference type="NCBI Taxonomy" id="160502"/>
    <lineage>
        <taxon>Eukaryota</taxon>
        <taxon>Fungi</taxon>
        <taxon>Fungi incertae sedis</taxon>
        <taxon>Mucoromycota</taxon>
        <taxon>Glomeromycotina</taxon>
        <taxon>Glomeromycetes</taxon>
        <taxon>Diversisporales</taxon>
        <taxon>Gigasporaceae</taxon>
        <taxon>Racocetra</taxon>
    </lineage>
</organism>
<dbReference type="EMBL" id="CAJVQC010124733">
    <property type="protein sequence ID" value="CAG8839792.1"/>
    <property type="molecule type" value="Genomic_DNA"/>
</dbReference>
<proteinExistence type="predicted"/>
<reference evidence="1" key="1">
    <citation type="submission" date="2021-06" db="EMBL/GenBank/DDBJ databases">
        <authorList>
            <person name="Kallberg Y."/>
            <person name="Tangrot J."/>
            <person name="Rosling A."/>
        </authorList>
    </citation>
    <scope>NUCLEOTIDE SEQUENCE</scope>
    <source>
        <strain evidence="1">MA461A</strain>
    </source>
</reference>
<evidence type="ECO:0000313" key="2">
    <source>
        <dbReference type="Proteomes" id="UP000789920"/>
    </source>
</evidence>
<name>A0ACA9SJ08_9GLOM</name>
<keyword evidence="2" id="KW-1185">Reference proteome</keyword>
<sequence length="58" mass="6620">QKWAEEYKPIQTIDSTWYSATTTKITPLELETTIKETPNTKAIGPSRISNKILKHLGF</sequence>
<dbReference type="Proteomes" id="UP000789920">
    <property type="component" value="Unassembled WGS sequence"/>
</dbReference>